<evidence type="ECO:0000313" key="2">
    <source>
        <dbReference type="EMBL" id="TWU07401.1"/>
    </source>
</evidence>
<evidence type="ECO:0000313" key="3">
    <source>
        <dbReference type="Proteomes" id="UP000319908"/>
    </source>
</evidence>
<organism evidence="2 3">
    <name type="scientific">Allorhodopirellula heiligendammensis</name>
    <dbReference type="NCBI Taxonomy" id="2714739"/>
    <lineage>
        <taxon>Bacteria</taxon>
        <taxon>Pseudomonadati</taxon>
        <taxon>Planctomycetota</taxon>
        <taxon>Planctomycetia</taxon>
        <taxon>Pirellulales</taxon>
        <taxon>Pirellulaceae</taxon>
        <taxon>Allorhodopirellula</taxon>
    </lineage>
</organism>
<dbReference type="EMBL" id="SJPU01000011">
    <property type="protein sequence ID" value="TWU07401.1"/>
    <property type="molecule type" value="Genomic_DNA"/>
</dbReference>
<keyword evidence="3" id="KW-1185">Reference proteome</keyword>
<protein>
    <submittedName>
        <fullName evidence="2">Uncharacterized protein</fullName>
    </submittedName>
</protein>
<dbReference type="Proteomes" id="UP000319908">
    <property type="component" value="Unassembled WGS sequence"/>
</dbReference>
<gene>
    <name evidence="2" type="ORF">Poly21_55790</name>
</gene>
<proteinExistence type="predicted"/>
<reference evidence="2 3" key="1">
    <citation type="journal article" date="2020" name="Antonie Van Leeuwenhoek">
        <title>Rhodopirellula heiligendammensis sp. nov., Rhodopirellula pilleata sp. nov., and Rhodopirellula solitaria sp. nov. isolated from natural or artificial marine surfaces in Northern Germany and California, USA, and emended description of the genus Rhodopirellula.</title>
        <authorList>
            <person name="Kallscheuer N."/>
            <person name="Wiegand S."/>
            <person name="Jogler M."/>
            <person name="Boedeker C."/>
            <person name="Peeters S.H."/>
            <person name="Rast P."/>
            <person name="Heuer A."/>
            <person name="Jetten M.S.M."/>
            <person name="Rohde M."/>
            <person name="Jogler C."/>
        </authorList>
    </citation>
    <scope>NUCLEOTIDE SEQUENCE [LARGE SCALE GENOMIC DNA]</scope>
    <source>
        <strain evidence="2 3">Poly21</strain>
    </source>
</reference>
<sequence length="137" mass="15583">MWSDEEVARRWLMLCPHRRTADGLPMTPTDPEIKSIAGCPMKRAEIRQRLSSFSWWMRLLCQRVATRANREDEQSDPVGPCESASGKRCSDKGFWAMRAAVYLALLDWTAQQSVRGKHRTAVSVPPILVRLGLDRAT</sequence>
<feature type="region of interest" description="Disordered" evidence="1">
    <location>
        <begin position="67"/>
        <end position="88"/>
    </location>
</feature>
<dbReference type="AlphaFoldDB" id="A0A5C6B7F2"/>
<accession>A0A5C6B7F2</accession>
<comment type="caution">
    <text evidence="2">The sequence shown here is derived from an EMBL/GenBank/DDBJ whole genome shotgun (WGS) entry which is preliminary data.</text>
</comment>
<evidence type="ECO:0000256" key="1">
    <source>
        <dbReference type="SAM" id="MobiDB-lite"/>
    </source>
</evidence>
<name>A0A5C6B7F2_9BACT</name>